<keyword evidence="5" id="KW-1185">Reference proteome</keyword>
<organism evidence="3 5">
    <name type="scientific">Phytophthora rubi</name>
    <dbReference type="NCBI Taxonomy" id="129364"/>
    <lineage>
        <taxon>Eukaryota</taxon>
        <taxon>Sar</taxon>
        <taxon>Stramenopiles</taxon>
        <taxon>Oomycota</taxon>
        <taxon>Peronosporomycetes</taxon>
        <taxon>Peronosporales</taxon>
        <taxon>Peronosporaceae</taxon>
        <taxon>Phytophthora</taxon>
    </lineage>
</organism>
<sequence>MSLLVYARLLACVSSTSVFLWLLTLNVVSSYTCTCVYHRHRLFSSVGFCRVCRASPGAIASSHVSQSGAATSTYK</sequence>
<protein>
    <submittedName>
        <fullName evidence="3">Uncharacterized protein</fullName>
    </submittedName>
</protein>
<evidence type="ECO:0000313" key="4">
    <source>
        <dbReference type="Proteomes" id="UP000429607"/>
    </source>
</evidence>
<accession>A0A6A4FJ28</accession>
<evidence type="ECO:0000313" key="6">
    <source>
        <dbReference type="Proteomes" id="UP000435112"/>
    </source>
</evidence>
<evidence type="ECO:0000313" key="5">
    <source>
        <dbReference type="Proteomes" id="UP000434957"/>
    </source>
</evidence>
<evidence type="ECO:0000313" key="1">
    <source>
        <dbReference type="EMBL" id="KAE9030140.1"/>
    </source>
</evidence>
<dbReference type="Proteomes" id="UP000434957">
    <property type="component" value="Unassembled WGS sequence"/>
</dbReference>
<comment type="caution">
    <text evidence="3">The sequence shown here is derived from an EMBL/GenBank/DDBJ whole genome shotgun (WGS) entry which is preliminary data.</text>
</comment>
<dbReference type="EMBL" id="QXFV01000278">
    <property type="protein sequence ID" value="KAE9042813.1"/>
    <property type="molecule type" value="Genomic_DNA"/>
</dbReference>
<reference evidence="3 5" key="1">
    <citation type="submission" date="2018-08" db="EMBL/GenBank/DDBJ databases">
        <title>Genomic investigation of the strawberry pathogen Phytophthora fragariae indicates pathogenicity is determined by transcriptional variation in three key races.</title>
        <authorList>
            <person name="Adams T.M."/>
            <person name="Armitage A.D."/>
            <person name="Sobczyk M.K."/>
            <person name="Bates H.J."/>
            <person name="Dunwell J.M."/>
            <person name="Nellist C.F."/>
            <person name="Harrison R.J."/>
        </authorList>
    </citation>
    <scope>NUCLEOTIDE SEQUENCE [LARGE SCALE GENOMIC DNA]</scope>
    <source>
        <strain evidence="2 4">SCRP249</strain>
        <strain evidence="1 6">SCRP324</strain>
        <strain evidence="3 5">SCRP333</strain>
    </source>
</reference>
<dbReference type="Proteomes" id="UP000435112">
    <property type="component" value="Unassembled WGS sequence"/>
</dbReference>
<proteinExistence type="predicted"/>
<evidence type="ECO:0000313" key="2">
    <source>
        <dbReference type="EMBL" id="KAE9042813.1"/>
    </source>
</evidence>
<dbReference type="Proteomes" id="UP000429607">
    <property type="component" value="Unassembled WGS sequence"/>
</dbReference>
<evidence type="ECO:0000313" key="3">
    <source>
        <dbReference type="EMBL" id="KAE9344473.1"/>
    </source>
</evidence>
<dbReference type="EMBL" id="QXFT01000420">
    <property type="protein sequence ID" value="KAE9344473.1"/>
    <property type="molecule type" value="Genomic_DNA"/>
</dbReference>
<dbReference type="EMBL" id="QXFU01000549">
    <property type="protein sequence ID" value="KAE9030140.1"/>
    <property type="molecule type" value="Genomic_DNA"/>
</dbReference>
<gene>
    <name evidence="2" type="ORF">PR001_g6041</name>
    <name evidence="1" type="ORF">PR002_g9962</name>
    <name evidence="3" type="ORF">PR003_g8458</name>
</gene>
<dbReference type="AlphaFoldDB" id="A0A6A4FJ28"/>
<name>A0A6A4FJ28_9STRA</name>